<gene>
    <name evidence="2" type="ordered locus">COCOR_02990</name>
</gene>
<dbReference type="Gene3D" id="3.40.630.30">
    <property type="match status" value="1"/>
</dbReference>
<evidence type="ECO:0000313" key="3">
    <source>
        <dbReference type="Proteomes" id="UP000007587"/>
    </source>
</evidence>
<protein>
    <recommendedName>
        <fullName evidence="1">BioF2-like acetyltransferase domain-containing protein</fullName>
    </recommendedName>
</protein>
<keyword evidence="3" id="KW-1185">Reference proteome</keyword>
<dbReference type="AlphaFoldDB" id="H8N0B1"/>
<sequence>MAPGLQWHSGAGAVLRERHQGDAVIREDELTSGPRLTPRLDVAAVGSASQLAGMRAEWNSLLDASTAGPFNAWEWLYPWCRRIAPDVRPLVLTARDRLGTLVGLLPLGLEHRWVNGMPVRRLGFLGETHVGSDYLDVVARKGREAEVSRAFFNVLQGLRDEWDVLDLTDLREGSTTLGVAREVFGDVRVTERYVCPYETLVPGEPFDAFLKRTGRRDNYLRRRKWLEKQDGYRIERTDAPGQLAGPMTDFFRLHALRWSSDGGSQGIKGAGVEAFHRDATQWLAERGRLRMYTMKVGGQAVASVYGILHGQTFVYFQSGYDPAWRNRSVGLVLVGETFKDAIEMGLTEYDFLRGTETYKADWVTKQRQTVSLRAHGAGFAGTWFTRSEEWARQTRNAVKGVLSDELVEKVRRFRRRKAAVN</sequence>
<dbReference type="InterPro" id="IPR038740">
    <property type="entry name" value="BioF2-like_GNAT_dom"/>
</dbReference>
<evidence type="ECO:0000313" key="2">
    <source>
        <dbReference type="EMBL" id="AFE04962.1"/>
    </source>
</evidence>
<evidence type="ECO:0000259" key="1">
    <source>
        <dbReference type="Pfam" id="PF13480"/>
    </source>
</evidence>
<accession>H8N0B1</accession>
<dbReference type="Proteomes" id="UP000007587">
    <property type="component" value="Chromosome"/>
</dbReference>
<dbReference type="eggNOG" id="COG5653">
    <property type="taxonomic scope" value="Bacteria"/>
</dbReference>
<proteinExistence type="predicted"/>
<dbReference type="STRING" id="1144275.COCOR_02990"/>
<dbReference type="InterPro" id="IPR016181">
    <property type="entry name" value="Acyl_CoA_acyltransferase"/>
</dbReference>
<name>H8N0B1_CORCM</name>
<reference evidence="2 3" key="1">
    <citation type="journal article" date="2012" name="J. Bacteriol.">
        <title>Complete Genome Sequence of the Fruiting Myxobacterium Corallococcus coralloides DSM 2259.</title>
        <authorList>
            <person name="Huntley S."/>
            <person name="Zhang Y."/>
            <person name="Treuner-Lange A."/>
            <person name="Kneip S."/>
            <person name="Sensen C.W."/>
            <person name="Sogaard-Andersen L."/>
        </authorList>
    </citation>
    <scope>NUCLEOTIDE SEQUENCE [LARGE SCALE GENOMIC DNA]</scope>
    <source>
        <strain evidence="3">ATCC 25202 / DSM 2259 / NBRC 100086 / M2</strain>
    </source>
</reference>
<dbReference type="Pfam" id="PF13480">
    <property type="entry name" value="Acetyltransf_6"/>
    <property type="match status" value="1"/>
</dbReference>
<dbReference type="KEGG" id="ccx:COCOR_02990"/>
<dbReference type="SUPFAM" id="SSF55729">
    <property type="entry name" value="Acyl-CoA N-acyltransferases (Nat)"/>
    <property type="match status" value="1"/>
</dbReference>
<dbReference type="InParanoid" id="H8N0B1"/>
<dbReference type="HOGENOM" id="CLU_046277_1_0_7"/>
<dbReference type="EMBL" id="CP003389">
    <property type="protein sequence ID" value="AFE04962.1"/>
    <property type="molecule type" value="Genomic_DNA"/>
</dbReference>
<feature type="domain" description="BioF2-like acetyltransferase" evidence="1">
    <location>
        <begin position="215"/>
        <end position="359"/>
    </location>
</feature>
<reference evidence="3" key="2">
    <citation type="submission" date="2012-03" db="EMBL/GenBank/DDBJ databases">
        <title>Genome sequence of the fruiting myxobacterium Corallococcus coralloides DSM 2259.</title>
        <authorList>
            <person name="Huntley S."/>
            <person name="Zhang Y."/>
            <person name="Treuner-Lange A."/>
            <person name="Sensen C.W."/>
            <person name="Sogaard-Andersen L."/>
        </authorList>
    </citation>
    <scope>NUCLEOTIDE SEQUENCE [LARGE SCALE GENOMIC DNA]</scope>
    <source>
        <strain evidence="3">ATCC 25202 / DSM 2259 / NBRC 100086 / M2</strain>
    </source>
</reference>
<organism evidence="2 3">
    <name type="scientific">Corallococcus coralloides (strain ATCC 25202 / DSM 2259 / NBRC 100086 / M2)</name>
    <name type="common">Myxococcus coralloides</name>
    <dbReference type="NCBI Taxonomy" id="1144275"/>
    <lineage>
        <taxon>Bacteria</taxon>
        <taxon>Pseudomonadati</taxon>
        <taxon>Myxococcota</taxon>
        <taxon>Myxococcia</taxon>
        <taxon>Myxococcales</taxon>
        <taxon>Cystobacterineae</taxon>
        <taxon>Myxococcaceae</taxon>
        <taxon>Corallococcus</taxon>
    </lineage>
</organism>